<evidence type="ECO:0000256" key="7">
    <source>
        <dbReference type="ARBA" id="ARBA00022475"/>
    </source>
</evidence>
<dbReference type="Proteomes" id="UP000593833">
    <property type="component" value="Chromosome"/>
</dbReference>
<feature type="transmembrane region" description="Helical" evidence="19">
    <location>
        <begin position="77"/>
        <end position="97"/>
    </location>
</feature>
<dbReference type="PANTHER" id="PTHR10978:SF5">
    <property type="entry name" value="SUCCINATE DEHYDROGENASE CYTOCHROME B560 SUBUNIT, MITOCHONDRIAL"/>
    <property type="match status" value="1"/>
</dbReference>
<accession>A0A7M2JBM0</accession>
<dbReference type="AlphaFoldDB" id="A0A7M2JBM0"/>
<comment type="cofactor">
    <cofactor evidence="18">
        <name>heme</name>
        <dbReference type="ChEBI" id="CHEBI:30413"/>
    </cofactor>
    <text evidence="18">The heme is bound between the two transmembrane subunits.</text>
</comment>
<name>A0A7M2JBM0_PSEFL</name>
<reference evidence="20 21" key="1">
    <citation type="submission" date="2020-10" db="EMBL/GenBank/DDBJ databases">
        <title>Complete genome sequence of a novel Pseudomonas fluorescens strain isolated from the flower of kumarahou (Pomaderris kumeraho).</title>
        <authorList>
            <person name="Summers M.C."/>
            <person name="Nowak V."/>
            <person name="Fairhurst M.J."/>
            <person name="Owen J.G."/>
            <person name="Gerth M.L."/>
            <person name="Patrick W.M."/>
        </authorList>
    </citation>
    <scope>NUCLEOTIDE SEQUENCE [LARGE SCALE GENOMIC DNA]</scope>
    <source>
        <strain evidence="20 21">KF1</strain>
    </source>
</reference>
<evidence type="ECO:0000256" key="19">
    <source>
        <dbReference type="SAM" id="Phobius"/>
    </source>
</evidence>
<evidence type="ECO:0000256" key="15">
    <source>
        <dbReference type="ARBA" id="ARBA00023004"/>
    </source>
</evidence>
<evidence type="ECO:0000313" key="20">
    <source>
        <dbReference type="EMBL" id="QOU07111.1"/>
    </source>
</evidence>
<feature type="transmembrane region" description="Helical" evidence="19">
    <location>
        <begin position="36"/>
        <end position="57"/>
    </location>
</feature>
<evidence type="ECO:0000256" key="16">
    <source>
        <dbReference type="ARBA" id="ARBA00023136"/>
    </source>
</evidence>
<dbReference type="GO" id="GO:0046872">
    <property type="term" value="F:metal ion binding"/>
    <property type="evidence" value="ECO:0007669"/>
    <property type="project" value="UniProtKB-KW"/>
</dbReference>
<dbReference type="InterPro" id="IPR000701">
    <property type="entry name" value="SuccDH_FuR_B_TM-su"/>
</dbReference>
<dbReference type="InterPro" id="IPR018495">
    <property type="entry name" value="Succ_DH_cyt_bsu_CS"/>
</dbReference>
<dbReference type="PROSITE" id="PS01001">
    <property type="entry name" value="SDH_CYT_2"/>
    <property type="match status" value="1"/>
</dbReference>
<dbReference type="InterPro" id="IPR034804">
    <property type="entry name" value="SQR/QFR_C/D"/>
</dbReference>
<evidence type="ECO:0000256" key="6">
    <source>
        <dbReference type="ARBA" id="ARBA00022448"/>
    </source>
</evidence>
<dbReference type="NCBIfam" id="TIGR02970">
    <property type="entry name" value="succ_dehyd_cytB"/>
    <property type="match status" value="1"/>
</dbReference>
<dbReference type="EMBL" id="CP063233">
    <property type="protein sequence ID" value="QOU07111.1"/>
    <property type="molecule type" value="Genomic_DNA"/>
</dbReference>
<organism evidence="20 21">
    <name type="scientific">Pseudomonas fluorescens</name>
    <dbReference type="NCBI Taxonomy" id="294"/>
    <lineage>
        <taxon>Bacteria</taxon>
        <taxon>Pseudomonadati</taxon>
        <taxon>Pseudomonadota</taxon>
        <taxon>Gammaproteobacteria</taxon>
        <taxon>Pseudomonadales</taxon>
        <taxon>Pseudomonadaceae</taxon>
        <taxon>Pseudomonas</taxon>
    </lineage>
</organism>
<keyword evidence="10 18" id="KW-0349">Heme</keyword>
<evidence type="ECO:0000256" key="9">
    <source>
        <dbReference type="ARBA" id="ARBA00022532"/>
    </source>
</evidence>
<evidence type="ECO:0000256" key="14">
    <source>
        <dbReference type="ARBA" id="ARBA00022989"/>
    </source>
</evidence>
<keyword evidence="6" id="KW-0813">Transport</keyword>
<comment type="pathway">
    <text evidence="3">Carbohydrate metabolism; tricarboxylic acid cycle.</text>
</comment>
<dbReference type="RefSeq" id="WP_172831341.1">
    <property type="nucleotide sequence ID" value="NZ_CP015637.1"/>
</dbReference>
<keyword evidence="15 18" id="KW-0408">Iron</keyword>
<keyword evidence="16 19" id="KW-0472">Membrane</keyword>
<keyword evidence="13" id="KW-0249">Electron transport</keyword>
<dbReference type="FunFam" id="1.20.1300.10:FF:000005">
    <property type="entry name" value="Succinate dehydrogenase cytochrome b556 subunit"/>
    <property type="match status" value="1"/>
</dbReference>
<evidence type="ECO:0000256" key="2">
    <source>
        <dbReference type="ARBA" id="ARBA00004429"/>
    </source>
</evidence>
<keyword evidence="8" id="KW-0997">Cell inner membrane</keyword>
<dbReference type="Pfam" id="PF01127">
    <property type="entry name" value="Sdh_cyt"/>
    <property type="match status" value="1"/>
</dbReference>
<evidence type="ECO:0000256" key="1">
    <source>
        <dbReference type="ARBA" id="ARBA00004050"/>
    </source>
</evidence>
<evidence type="ECO:0000256" key="10">
    <source>
        <dbReference type="ARBA" id="ARBA00022617"/>
    </source>
</evidence>
<keyword evidence="9" id="KW-0816">Tricarboxylic acid cycle</keyword>
<comment type="similarity">
    <text evidence="4">Belongs to the cytochrome b560 family.</text>
</comment>
<keyword evidence="7" id="KW-1003">Cell membrane</keyword>
<sequence length="136" mass="14657">MLGALQCEKKAVKNSQRPVNLDLRTIKLPITGVTSFLHRVSGIILFLGLGIMLYALSKSLGSEEGYAEVKACLTSPLAKFVAWGLLSALLYHLVAGVRHLIMDMGIGETLEGGRRGSKIVIAISVVLIVLAGVWIW</sequence>
<dbReference type="CDD" id="cd03499">
    <property type="entry name" value="SQR_TypeC_SdhC"/>
    <property type="match status" value="1"/>
</dbReference>
<gene>
    <name evidence="20" type="primary">sdhC</name>
    <name evidence="20" type="ORF">IM720_10380</name>
</gene>
<evidence type="ECO:0000256" key="8">
    <source>
        <dbReference type="ARBA" id="ARBA00022519"/>
    </source>
</evidence>
<dbReference type="PANTHER" id="PTHR10978">
    <property type="entry name" value="SUCCINATE DEHYDROGENASE CYTOCHROME B560 SUBUNIT"/>
    <property type="match status" value="1"/>
</dbReference>
<keyword evidence="12 18" id="KW-0479">Metal-binding</keyword>
<evidence type="ECO:0000256" key="3">
    <source>
        <dbReference type="ARBA" id="ARBA00005163"/>
    </source>
</evidence>
<evidence type="ECO:0000256" key="12">
    <source>
        <dbReference type="ARBA" id="ARBA00022723"/>
    </source>
</evidence>
<dbReference type="InterPro" id="IPR014314">
    <property type="entry name" value="Succ_DH_cytb556"/>
</dbReference>
<evidence type="ECO:0000256" key="17">
    <source>
        <dbReference type="ARBA" id="ARBA00025912"/>
    </source>
</evidence>
<evidence type="ECO:0000313" key="21">
    <source>
        <dbReference type="Proteomes" id="UP000593833"/>
    </source>
</evidence>
<comment type="subunit">
    <text evidence="17">Part of an enzyme complex containing four subunits: a flavoprotein, an iron-sulfur protein, plus two membrane-anchoring proteins, SdhC and SdhD. The complex can form homotrimers.</text>
</comment>
<evidence type="ECO:0000256" key="18">
    <source>
        <dbReference type="PIRSR" id="PIRSR000178-1"/>
    </source>
</evidence>
<evidence type="ECO:0000256" key="13">
    <source>
        <dbReference type="ARBA" id="ARBA00022982"/>
    </source>
</evidence>
<evidence type="ECO:0000256" key="11">
    <source>
        <dbReference type="ARBA" id="ARBA00022692"/>
    </source>
</evidence>
<dbReference type="PROSITE" id="PS01000">
    <property type="entry name" value="SDH_CYT_1"/>
    <property type="match status" value="1"/>
</dbReference>
<comment type="subcellular location">
    <subcellularLocation>
        <location evidence="2">Cell inner membrane</location>
        <topology evidence="2">Multi-pass membrane protein</topology>
    </subcellularLocation>
</comment>
<evidence type="ECO:0000256" key="5">
    <source>
        <dbReference type="ARBA" id="ARBA00020076"/>
    </source>
</evidence>
<dbReference type="GO" id="GO:0009055">
    <property type="term" value="F:electron transfer activity"/>
    <property type="evidence" value="ECO:0007669"/>
    <property type="project" value="InterPro"/>
</dbReference>
<dbReference type="Gene3D" id="1.20.1300.10">
    <property type="entry name" value="Fumarate reductase/succinate dehydrogenase, transmembrane subunit"/>
    <property type="match status" value="1"/>
</dbReference>
<dbReference type="GO" id="GO:0006099">
    <property type="term" value="P:tricarboxylic acid cycle"/>
    <property type="evidence" value="ECO:0007669"/>
    <property type="project" value="UniProtKB-KW"/>
</dbReference>
<feature type="transmembrane region" description="Helical" evidence="19">
    <location>
        <begin position="118"/>
        <end position="135"/>
    </location>
</feature>
<dbReference type="PIRSF" id="PIRSF000178">
    <property type="entry name" value="SDH_cyt_b560"/>
    <property type="match status" value="1"/>
</dbReference>
<dbReference type="SUPFAM" id="SSF81343">
    <property type="entry name" value="Fumarate reductase respiratory complex transmembrane subunits"/>
    <property type="match status" value="1"/>
</dbReference>
<keyword evidence="14 19" id="KW-1133">Transmembrane helix</keyword>
<protein>
    <recommendedName>
        <fullName evidence="5">Succinate dehydrogenase cytochrome b556 subunit</fullName>
    </recommendedName>
</protein>
<dbReference type="GO" id="GO:0005886">
    <property type="term" value="C:plasma membrane"/>
    <property type="evidence" value="ECO:0007669"/>
    <property type="project" value="UniProtKB-SubCell"/>
</dbReference>
<keyword evidence="11 19" id="KW-0812">Transmembrane</keyword>
<comment type="function">
    <text evidence="1">Membrane-anchoring subunit of succinate dehydrogenase (SDH).</text>
</comment>
<feature type="binding site" description="axial binding residue" evidence="18">
    <location>
        <position position="92"/>
    </location>
    <ligand>
        <name>heme</name>
        <dbReference type="ChEBI" id="CHEBI:30413"/>
        <note>ligand shared with second transmembrane subunit</note>
    </ligand>
    <ligandPart>
        <name>Fe</name>
        <dbReference type="ChEBI" id="CHEBI:18248"/>
    </ligandPart>
</feature>
<evidence type="ECO:0000256" key="4">
    <source>
        <dbReference type="ARBA" id="ARBA00007244"/>
    </source>
</evidence>
<proteinExistence type="inferred from homology"/>